<evidence type="ECO:0000256" key="3">
    <source>
        <dbReference type="PIRSR" id="PIRSR001365-1"/>
    </source>
</evidence>
<feature type="active site" description="Schiff-base intermediate with substrate" evidence="3">
    <location>
        <position position="162"/>
    </location>
</feature>
<dbReference type="GO" id="GO:0008747">
    <property type="term" value="F:N-acetylneuraminate lyase activity"/>
    <property type="evidence" value="ECO:0007669"/>
    <property type="project" value="TreeGrafter"/>
</dbReference>
<dbReference type="InterPro" id="IPR013785">
    <property type="entry name" value="Aldolase_TIM"/>
</dbReference>
<evidence type="ECO:0000313" key="6">
    <source>
        <dbReference type="Proteomes" id="UP000236199"/>
    </source>
</evidence>
<comment type="caution">
    <text evidence="5">The sequence shown here is derived from an EMBL/GenBank/DDBJ whole genome shotgun (WGS) entry which is preliminary data.</text>
</comment>
<dbReference type="Gene3D" id="3.20.20.70">
    <property type="entry name" value="Aldolase class I"/>
    <property type="match status" value="1"/>
</dbReference>
<dbReference type="RefSeq" id="WP_103079026.1">
    <property type="nucleotide sequence ID" value="NZ_AZRM01000031.1"/>
</dbReference>
<organism evidence="5 6">
    <name type="scientific">Petrotoga miotherma DSM 10691</name>
    <dbReference type="NCBI Taxonomy" id="1434326"/>
    <lineage>
        <taxon>Bacteria</taxon>
        <taxon>Thermotogati</taxon>
        <taxon>Thermotogota</taxon>
        <taxon>Thermotogae</taxon>
        <taxon>Petrotogales</taxon>
        <taxon>Petrotogaceae</taxon>
        <taxon>Petrotoga</taxon>
    </lineage>
</organism>
<dbReference type="PANTHER" id="PTHR42849:SF1">
    <property type="entry name" value="N-ACETYLNEURAMINATE LYASE"/>
    <property type="match status" value="1"/>
</dbReference>
<comment type="similarity">
    <text evidence="2">Belongs to the DapA family.</text>
</comment>
<dbReference type="EMBL" id="AZRM01000031">
    <property type="protein sequence ID" value="PNR99602.1"/>
    <property type="molecule type" value="Genomic_DNA"/>
</dbReference>
<dbReference type="PIRSF" id="PIRSF001365">
    <property type="entry name" value="DHDPS"/>
    <property type="match status" value="1"/>
</dbReference>
<keyword evidence="6" id="KW-1185">Reference proteome</keyword>
<evidence type="ECO:0000256" key="1">
    <source>
        <dbReference type="ARBA" id="ARBA00023239"/>
    </source>
</evidence>
<gene>
    <name evidence="5" type="ORF">X928_06850</name>
</gene>
<dbReference type="Proteomes" id="UP000236199">
    <property type="component" value="Unassembled WGS sequence"/>
</dbReference>
<sequence length="296" mass="33461">MKKEINGIVPPVITIFDSKGKVDERRYRDFIEFLCNHVQGLFICGTYGSGPLMTLEERKRTLEIAIDQVNGRIPVIAHVGSAVPEHVLELAHHAEEKGASAVASVPPFYYNYSQENIIDFFKWLVKQVNLPVYLYNNPKTTGLEIKIETLKELSNNGLAGVKDSTFDLGYFYEVKNNFNFEEFSYISGTEAFIIPTIPLGADAAICGLANAFPEIVVELYHKTMAKEYEKAFVLQKKVNHLREIQHYTQSTPAIHAMLKMRGIESGYPKPPFKLVSEEKYNEIKKALTDGGYIESK</sequence>
<dbReference type="PRINTS" id="PR00146">
    <property type="entry name" value="DHPICSNTHASE"/>
</dbReference>
<dbReference type="OrthoDB" id="9771791at2"/>
<dbReference type="InterPro" id="IPR002220">
    <property type="entry name" value="DapA-like"/>
</dbReference>
<protein>
    <recommendedName>
        <fullName evidence="7">Dihydrodipicolinate synthetase</fullName>
    </recommendedName>
</protein>
<evidence type="ECO:0008006" key="7">
    <source>
        <dbReference type="Google" id="ProtNLM"/>
    </source>
</evidence>
<dbReference type="CDD" id="cd00408">
    <property type="entry name" value="DHDPS-like"/>
    <property type="match status" value="1"/>
</dbReference>
<dbReference type="GO" id="GO:0019262">
    <property type="term" value="P:N-acetylneuraminate catabolic process"/>
    <property type="evidence" value="ECO:0007669"/>
    <property type="project" value="TreeGrafter"/>
</dbReference>
<dbReference type="Pfam" id="PF00701">
    <property type="entry name" value="DHDPS"/>
    <property type="match status" value="1"/>
</dbReference>
<evidence type="ECO:0000256" key="4">
    <source>
        <dbReference type="PIRSR" id="PIRSR001365-2"/>
    </source>
</evidence>
<keyword evidence="1 2" id="KW-0456">Lyase</keyword>
<name>A0A2K1P9Z0_9BACT</name>
<proteinExistence type="inferred from homology"/>
<feature type="binding site" evidence="4">
    <location>
        <position position="205"/>
    </location>
    <ligand>
        <name>pyruvate</name>
        <dbReference type="ChEBI" id="CHEBI:15361"/>
    </ligand>
</feature>
<dbReference type="GO" id="GO:0005829">
    <property type="term" value="C:cytosol"/>
    <property type="evidence" value="ECO:0007669"/>
    <property type="project" value="TreeGrafter"/>
</dbReference>
<dbReference type="SMART" id="SM01130">
    <property type="entry name" value="DHDPS"/>
    <property type="match status" value="1"/>
</dbReference>
<feature type="active site" description="Proton donor/acceptor" evidence="3">
    <location>
        <position position="135"/>
    </location>
</feature>
<dbReference type="SUPFAM" id="SSF51569">
    <property type="entry name" value="Aldolase"/>
    <property type="match status" value="1"/>
</dbReference>
<evidence type="ECO:0000256" key="2">
    <source>
        <dbReference type="PIRNR" id="PIRNR001365"/>
    </source>
</evidence>
<dbReference type="PANTHER" id="PTHR42849">
    <property type="entry name" value="N-ACETYLNEURAMINATE LYASE"/>
    <property type="match status" value="1"/>
</dbReference>
<evidence type="ECO:0000313" key="5">
    <source>
        <dbReference type="EMBL" id="PNR99602.1"/>
    </source>
</evidence>
<dbReference type="AlphaFoldDB" id="A0A2K1P9Z0"/>
<reference evidence="5 6" key="1">
    <citation type="submission" date="2013-12" db="EMBL/GenBank/DDBJ databases">
        <title>Comparative genomics of Petrotoga isolates.</title>
        <authorList>
            <person name="Nesbo C.L."/>
            <person name="Charchuk R."/>
            <person name="Chow K."/>
        </authorList>
    </citation>
    <scope>NUCLEOTIDE SEQUENCE [LARGE SCALE GENOMIC DNA]</scope>
    <source>
        <strain evidence="5 6">DSM 10691</strain>
    </source>
</reference>
<accession>A0A2K1P9Z0</accession>